<dbReference type="PANTHER" id="PTHR16062:SF21">
    <property type="entry name" value="CHROMATIN STRUCTURE-REMODELING COMPLEX SUBUNIT RSC1-RELATED"/>
    <property type="match status" value="1"/>
</dbReference>
<feature type="region of interest" description="Disordered" evidence="9">
    <location>
        <begin position="181"/>
        <end position="274"/>
    </location>
</feature>
<dbReference type="GO" id="GO:0016586">
    <property type="term" value="C:RSC-type complex"/>
    <property type="evidence" value="ECO:0007669"/>
    <property type="project" value="InterPro"/>
</dbReference>
<feature type="domain" description="Bromo" evidence="10">
    <location>
        <begin position="291"/>
        <end position="361"/>
    </location>
</feature>
<dbReference type="FunFam" id="1.20.920.10:FF:000048">
    <property type="entry name" value="RSC complex subunit (RSC1), putative"/>
    <property type="match status" value="1"/>
</dbReference>
<accession>A0A2T4H4H6</accession>
<evidence type="ECO:0000256" key="9">
    <source>
        <dbReference type="SAM" id="MobiDB-lite"/>
    </source>
</evidence>
<feature type="region of interest" description="Disordered" evidence="9">
    <location>
        <begin position="844"/>
        <end position="866"/>
    </location>
</feature>
<dbReference type="InterPro" id="IPR048047">
    <property type="entry name" value="RSC1/2_bromodom"/>
</dbReference>
<dbReference type="InterPro" id="IPR018359">
    <property type="entry name" value="Bromodomain_CS"/>
</dbReference>
<dbReference type="PROSITE" id="PS51038">
    <property type="entry name" value="BAH"/>
    <property type="match status" value="1"/>
</dbReference>
<evidence type="ECO:0000259" key="11">
    <source>
        <dbReference type="PROSITE" id="PS51038"/>
    </source>
</evidence>
<keyword evidence="3" id="KW-0156">Chromatin regulator</keyword>
<dbReference type="Proteomes" id="UP000241587">
    <property type="component" value="Unassembled WGS sequence"/>
</dbReference>
<dbReference type="EMBL" id="PVEM01000003">
    <property type="protein sequence ID" value="PTD10657.1"/>
    <property type="molecule type" value="Genomic_DNA"/>
</dbReference>
<dbReference type="OrthoDB" id="1742084at2759"/>
<reference evidence="12 13" key="1">
    <citation type="submission" date="2018-02" db="EMBL/GenBank/DDBJ databases">
        <title>Fusarium culmorum secondary metabolites in fungal-bacterial-plant interactions.</title>
        <authorList>
            <person name="Schmidt R."/>
        </authorList>
    </citation>
    <scope>NUCLEOTIDE SEQUENCE [LARGE SCALE GENOMIC DNA]</scope>
    <source>
        <strain evidence="12 13">PV</strain>
    </source>
</reference>
<dbReference type="CDD" id="cd04369">
    <property type="entry name" value="Bromodomain"/>
    <property type="match status" value="1"/>
</dbReference>
<gene>
    <name evidence="12" type="ORF">FCULG_00007292</name>
</gene>
<comment type="caution">
    <text evidence="12">The sequence shown here is derived from an EMBL/GenBank/DDBJ whole genome shotgun (WGS) entry which is preliminary data.</text>
</comment>
<dbReference type="GO" id="GO:0003682">
    <property type="term" value="F:chromatin binding"/>
    <property type="evidence" value="ECO:0007669"/>
    <property type="project" value="InterPro"/>
</dbReference>
<dbReference type="SUPFAM" id="SSF47370">
    <property type="entry name" value="Bromodomain"/>
    <property type="match status" value="2"/>
</dbReference>
<evidence type="ECO:0000256" key="4">
    <source>
        <dbReference type="ARBA" id="ARBA00023015"/>
    </source>
</evidence>
<dbReference type="Gene3D" id="2.30.30.490">
    <property type="match status" value="1"/>
</dbReference>
<evidence type="ECO:0000313" key="12">
    <source>
        <dbReference type="EMBL" id="PTD10657.1"/>
    </source>
</evidence>
<name>A0A2T4H4H6_FUSCU</name>
<dbReference type="SMART" id="SM00439">
    <property type="entry name" value="BAH"/>
    <property type="match status" value="1"/>
</dbReference>
<dbReference type="AlphaFoldDB" id="A0A2T4H4H6"/>
<dbReference type="Gene3D" id="1.20.920.10">
    <property type="entry name" value="Bromodomain-like"/>
    <property type="match status" value="2"/>
</dbReference>
<dbReference type="PRINTS" id="PR00503">
    <property type="entry name" value="BROMODOMAIN"/>
</dbReference>
<dbReference type="SMART" id="SM00297">
    <property type="entry name" value="BROMO"/>
    <property type="match status" value="2"/>
</dbReference>
<keyword evidence="4" id="KW-0805">Transcription regulation</keyword>
<feature type="compositionally biased region" description="Acidic residues" evidence="9">
    <location>
        <begin position="31"/>
        <end position="58"/>
    </location>
</feature>
<evidence type="ECO:0000256" key="5">
    <source>
        <dbReference type="ARBA" id="ARBA00023117"/>
    </source>
</evidence>
<evidence type="ECO:0000256" key="8">
    <source>
        <dbReference type="PROSITE-ProRule" id="PRU00035"/>
    </source>
</evidence>
<feature type="region of interest" description="Disordered" evidence="9">
    <location>
        <begin position="1"/>
        <end position="61"/>
    </location>
</feature>
<evidence type="ECO:0000256" key="1">
    <source>
        <dbReference type="ARBA" id="ARBA00004123"/>
    </source>
</evidence>
<dbReference type="InterPro" id="IPR036427">
    <property type="entry name" value="Bromodomain-like_sf"/>
</dbReference>
<keyword evidence="7" id="KW-0539">Nucleus</keyword>
<dbReference type="CDD" id="cd04717">
    <property type="entry name" value="BAH_polybromo"/>
    <property type="match status" value="1"/>
</dbReference>
<comment type="subcellular location">
    <subcellularLocation>
        <location evidence="1">Nucleus</location>
    </subcellularLocation>
</comment>
<evidence type="ECO:0000256" key="7">
    <source>
        <dbReference type="ARBA" id="ARBA00023242"/>
    </source>
</evidence>
<evidence type="ECO:0000313" key="13">
    <source>
        <dbReference type="Proteomes" id="UP000241587"/>
    </source>
</evidence>
<keyword evidence="13" id="KW-1185">Reference proteome</keyword>
<dbReference type="PROSITE" id="PS50014">
    <property type="entry name" value="BROMODOMAIN_2"/>
    <property type="match status" value="2"/>
</dbReference>
<dbReference type="PANTHER" id="PTHR16062">
    <property type="entry name" value="SWI/SNF-RELATED"/>
    <property type="match status" value="1"/>
</dbReference>
<feature type="compositionally biased region" description="Pro residues" evidence="9">
    <location>
        <begin position="596"/>
        <end position="606"/>
    </location>
</feature>
<dbReference type="InterPro" id="IPR001487">
    <property type="entry name" value="Bromodomain"/>
</dbReference>
<evidence type="ECO:0000256" key="2">
    <source>
        <dbReference type="ARBA" id="ARBA00022737"/>
    </source>
</evidence>
<organism evidence="12 13">
    <name type="scientific">Fusarium culmorum</name>
    <dbReference type="NCBI Taxonomy" id="5516"/>
    <lineage>
        <taxon>Eukaryota</taxon>
        <taxon>Fungi</taxon>
        <taxon>Dikarya</taxon>
        <taxon>Ascomycota</taxon>
        <taxon>Pezizomycotina</taxon>
        <taxon>Sordariomycetes</taxon>
        <taxon>Hypocreomycetidae</taxon>
        <taxon>Hypocreales</taxon>
        <taxon>Nectriaceae</taxon>
        <taxon>Fusarium</taxon>
    </lineage>
</organism>
<dbReference type="InterPro" id="IPR001025">
    <property type="entry name" value="BAH_dom"/>
</dbReference>
<dbReference type="OMA" id="QKWINAC"/>
<keyword evidence="5 8" id="KW-0103">Bromodomain</keyword>
<feature type="domain" description="BAH" evidence="11">
    <location>
        <begin position="403"/>
        <end position="522"/>
    </location>
</feature>
<proteinExistence type="predicted"/>
<feature type="region of interest" description="Disordered" evidence="9">
    <location>
        <begin position="591"/>
        <end position="650"/>
    </location>
</feature>
<dbReference type="Pfam" id="PF00439">
    <property type="entry name" value="Bromodomain"/>
    <property type="match status" value="2"/>
</dbReference>
<evidence type="ECO:0000256" key="6">
    <source>
        <dbReference type="ARBA" id="ARBA00023163"/>
    </source>
</evidence>
<dbReference type="InterPro" id="IPR037382">
    <property type="entry name" value="Rsc/polybromo"/>
</dbReference>
<dbReference type="FunFam" id="2.30.30.490:FF:000015">
    <property type="entry name" value="Chromatin structure-remodeling complex subunit RSC1"/>
    <property type="match status" value="1"/>
</dbReference>
<keyword evidence="2" id="KW-0677">Repeat</keyword>
<dbReference type="GO" id="GO:0006338">
    <property type="term" value="P:chromatin remodeling"/>
    <property type="evidence" value="ECO:0007669"/>
    <property type="project" value="InterPro"/>
</dbReference>
<dbReference type="Pfam" id="PF01426">
    <property type="entry name" value="BAH"/>
    <property type="match status" value="1"/>
</dbReference>
<dbReference type="PROSITE" id="PS00633">
    <property type="entry name" value="BROMODOMAIN_1"/>
    <property type="match status" value="2"/>
</dbReference>
<evidence type="ECO:0000256" key="3">
    <source>
        <dbReference type="ARBA" id="ARBA00022853"/>
    </source>
</evidence>
<protein>
    <submittedName>
        <fullName evidence="12">Chromatin structure-remodeling complex subunit RSC1</fullName>
    </submittedName>
</protein>
<evidence type="ECO:0000259" key="10">
    <source>
        <dbReference type="PROSITE" id="PS50014"/>
    </source>
</evidence>
<dbReference type="InterPro" id="IPR043151">
    <property type="entry name" value="BAH_sf"/>
</dbReference>
<keyword evidence="6" id="KW-0804">Transcription</keyword>
<dbReference type="CDD" id="cd05522">
    <property type="entry name" value="Bromo_Rsc1_2_II"/>
    <property type="match status" value="1"/>
</dbReference>
<feature type="domain" description="Bromo" evidence="10">
    <location>
        <begin position="89"/>
        <end position="159"/>
    </location>
</feature>
<feature type="compositionally biased region" description="Basic and acidic residues" evidence="9">
    <location>
        <begin position="844"/>
        <end position="865"/>
    </location>
</feature>
<sequence>MSTRRTNATEVRESIEAKTAGTDVEMKDTMDNDIDAEGDPDVDMDAEGDEDAEGEVDDEGRPDMYRLIHNLSTYLCSFEDEYACDLCDSGEQLAAGFQRIPNRRTLPDYFEIISEPIAFSTIRGKTQKKQYSSFAEFVKDVAQICHNAQVYNRPSAPIFGAAVRLREILVRELQKLVEKGHITTSDTQLPDLGELPPAEESPPAEDEDEDDDDEDDDEDEDEDEDEDDDDSDDEGGRRRGRRRRASGRKDQDKDYEDDSHKRRGRPPSVLTPNEARITSILKGLRKPRDAEGRLLVHPFERLPDKAAVPDYYTTIQNPIALDNIKKKVKRKKYQSVDQVLQDLNLMFENAKRYNEDDSEVYKAAVDLQREAHMLAEQEKAKPDDDFRDEDGKLPLAEIQYHGQSWKVGDWIHIRNPNDLAKPTVAQIYRTWQDRAGQRWINACWYYRPEQTVHQYEKYFYEHEVVKTGQYRDHQIEDVLDRCFVMFVTRFNKGRPRGFPLGKEIYVCESRYNEEKFTFNKIKTWASCVPDEVRDKDYEMDLYDVPRRMKKIPSPIKHLLREDAKETDELPKPTWGSPNAPPIVGAVHRRPREINESPPPEPTPPPQAMSVVPLSDVGTDAGRRASMLPVPGAMPGDHSARHPSISYPGGPSPSPVPYNAHMTPHFQPATPGAQPPQVHQTPVPIPHPPHLGPQPQVSVRPVQYQPQPQHQQAGYAQGFVPNYGQPAPPMHQQTPMGTHITQAYNQAPAPPVARSPMAPTPGMPVQSGNAYNPPRPPEVYALPDNMNDALPRELRQTFQHDNAGRVLFFTAPPLERSHKGISHESAGLGHSVKYLAGRKEWLAEREKKRKERDEKTGDISQKRFENDMVGAHEAGKAIVAQASDAMAKWLEKYDSDTQRWTDQTGLEGWREVTKANKEKRAA</sequence>
<feature type="compositionally biased region" description="Acidic residues" evidence="9">
    <location>
        <begin position="202"/>
        <end position="233"/>
    </location>
</feature>
<dbReference type="GO" id="GO:0006368">
    <property type="term" value="P:transcription elongation by RNA polymerase II"/>
    <property type="evidence" value="ECO:0007669"/>
    <property type="project" value="TreeGrafter"/>
</dbReference>